<protein>
    <recommendedName>
        <fullName evidence="2">RTX toxin-activating lysine-acyltransferase</fullName>
        <ecNumber evidence="2">2.3.1.-</ecNumber>
    </recommendedName>
</protein>
<proteinExistence type="inferred from homology"/>
<sequence length="151" mass="17349">MAVMLMLQDKTYSEMQVLCLKVWTEQAILHNQIRFFFNDLGAPVGYVTWAYLSDEVEKKLMEQGDCLLHPSEWNEGDRLWILDLCSPEGHTADIVRHLKTNLFGRAREAKWIRHGKSTTKGRVRLFRRRLSSYALTGGSDIGRASRHAAGK</sequence>
<keyword evidence="2" id="KW-0204">Cytolysis</keyword>
<evidence type="ECO:0000256" key="1">
    <source>
        <dbReference type="ARBA" id="ARBA00005686"/>
    </source>
</evidence>
<dbReference type="eggNOG" id="COG2994">
    <property type="taxonomic scope" value="Bacteria"/>
</dbReference>
<dbReference type="GO" id="GO:0005737">
    <property type="term" value="C:cytoplasm"/>
    <property type="evidence" value="ECO:0007669"/>
    <property type="project" value="UniProtKB-SubCell"/>
</dbReference>
<dbReference type="EC" id="2.3.1.-" evidence="2"/>
<dbReference type="GO" id="GO:0016746">
    <property type="term" value="F:acyltransferase activity"/>
    <property type="evidence" value="ECO:0007669"/>
    <property type="project" value="UniProtKB-UniRule"/>
</dbReference>
<comment type="subcellular location">
    <subcellularLocation>
        <location evidence="2">Cytoplasm</location>
    </subcellularLocation>
</comment>
<keyword evidence="4" id="KW-1185">Reference proteome</keyword>
<dbReference type="AlphaFoldDB" id="S9Z9R1"/>
<evidence type="ECO:0000256" key="2">
    <source>
        <dbReference type="RuleBase" id="RU368102"/>
    </source>
</evidence>
<dbReference type="Pfam" id="PF02794">
    <property type="entry name" value="HlyC"/>
    <property type="match status" value="1"/>
</dbReference>
<name>S9Z9R1_9RHOO</name>
<keyword evidence="2" id="KW-0963">Cytoplasm</keyword>
<dbReference type="EMBL" id="ATJV01000108">
    <property type="protein sequence ID" value="EPZ13970.1"/>
    <property type="molecule type" value="Genomic_DNA"/>
</dbReference>
<gene>
    <name evidence="3" type="ORF">M622_19335</name>
</gene>
<dbReference type="InterPro" id="IPR003996">
    <property type="entry name" value="RTX_toxin-activating_protC_bac"/>
</dbReference>
<dbReference type="GO" id="GO:0031640">
    <property type="term" value="P:killing of cells of another organism"/>
    <property type="evidence" value="ECO:0007669"/>
    <property type="project" value="UniProtKB-KW"/>
</dbReference>
<dbReference type="Proteomes" id="UP000015455">
    <property type="component" value="Unassembled WGS sequence"/>
</dbReference>
<accession>S9Z9R1</accession>
<comment type="function">
    <text evidence="2">Involved in fatty acylation of protoxin at internal lysine residues, thereby converting it to the active toxin.</text>
</comment>
<organism evidence="3 4">
    <name type="scientific">Thauera terpenica 58Eu</name>
    <dbReference type="NCBI Taxonomy" id="1348657"/>
    <lineage>
        <taxon>Bacteria</taxon>
        <taxon>Pseudomonadati</taxon>
        <taxon>Pseudomonadota</taxon>
        <taxon>Betaproteobacteria</taxon>
        <taxon>Rhodocyclales</taxon>
        <taxon>Zoogloeaceae</taxon>
        <taxon>Thauera</taxon>
    </lineage>
</organism>
<comment type="caution">
    <text evidence="3">The sequence shown here is derived from an EMBL/GenBank/DDBJ whole genome shotgun (WGS) entry which is preliminary data.</text>
</comment>
<dbReference type="PATRIC" id="fig|1348657.5.peg.3545"/>
<comment type="similarity">
    <text evidence="1 2">Belongs to the RTX toxin acyltransferase family.</text>
</comment>
<dbReference type="STRING" id="1348657.M622_19335"/>
<evidence type="ECO:0000313" key="4">
    <source>
        <dbReference type="Proteomes" id="UP000015455"/>
    </source>
</evidence>
<evidence type="ECO:0000313" key="3">
    <source>
        <dbReference type="EMBL" id="EPZ13970.1"/>
    </source>
</evidence>
<keyword evidence="2" id="KW-0808">Transferase</keyword>
<reference evidence="3 4" key="1">
    <citation type="submission" date="2013-06" db="EMBL/GenBank/DDBJ databases">
        <title>Draft genome sequence of Thauera terpenica.</title>
        <authorList>
            <person name="Liu B."/>
            <person name="Frostegard A.H."/>
            <person name="Shapleigh J.P."/>
        </authorList>
    </citation>
    <scope>NUCLEOTIDE SEQUENCE [LARGE SCALE GENOMIC DNA]</scope>
    <source>
        <strain evidence="3 4">58Eu</strain>
    </source>
</reference>
<dbReference type="GO" id="GO:0009404">
    <property type="term" value="P:toxin metabolic process"/>
    <property type="evidence" value="ECO:0007669"/>
    <property type="project" value="UniProtKB-UniRule"/>
</dbReference>
<keyword evidence="2" id="KW-0012">Acyltransferase</keyword>